<reference evidence="1" key="1">
    <citation type="submission" date="2024-04" db="EMBL/GenBank/DDBJ databases">
        <title>Complete genome sequence of Sphingobacterium thalpophiium BAA-1094.</title>
        <authorList>
            <person name="Adaikpoh B.I."/>
        </authorList>
    </citation>
    <scope>NUCLEOTIDE SEQUENCE</scope>
    <source>
        <strain evidence="1">BAA-1094</strain>
    </source>
</reference>
<evidence type="ECO:0000313" key="2">
    <source>
        <dbReference type="Proteomes" id="UP001485301"/>
    </source>
</evidence>
<evidence type="ECO:0000313" key="1">
    <source>
        <dbReference type="EMBL" id="WZN56901.1"/>
    </source>
</evidence>
<gene>
    <name evidence="1" type="ORF">AACH28_05040</name>
</gene>
<dbReference type="EMBL" id="CP151087">
    <property type="protein sequence ID" value="WZN56901.1"/>
    <property type="molecule type" value="Genomic_DNA"/>
</dbReference>
<name>A0ACD5C4W3_9SPHI</name>
<sequence>MTRLFLLLILLFSSRYAFSQTFKNDSVKSFVDKSIELISANSIHKENLEVIKRELYNKAQNLNAIDEAATLYEAVFRQLNDYHGGLKYKGKTYGWNNPNVMTNVYLKNRLNTEKSTFSEVIDHKVGYLRIVGNSDFGRLDKRAGQPDLLQGQPAVCYQCQCH</sequence>
<dbReference type="Proteomes" id="UP001485301">
    <property type="component" value="Chromosome"/>
</dbReference>
<proteinExistence type="predicted"/>
<protein>
    <submittedName>
        <fullName evidence="1">Uncharacterized protein</fullName>
    </submittedName>
</protein>
<organism evidence="1 2">
    <name type="scientific">Sphingobacterium thalpophilum</name>
    <dbReference type="NCBI Taxonomy" id="259"/>
    <lineage>
        <taxon>Bacteria</taxon>
        <taxon>Pseudomonadati</taxon>
        <taxon>Bacteroidota</taxon>
        <taxon>Sphingobacteriia</taxon>
        <taxon>Sphingobacteriales</taxon>
        <taxon>Sphingobacteriaceae</taxon>
        <taxon>Sphingobacterium</taxon>
    </lineage>
</organism>
<accession>A0ACD5C4W3</accession>
<keyword evidence="2" id="KW-1185">Reference proteome</keyword>